<feature type="region of interest" description="Disordered" evidence="2">
    <location>
        <begin position="101"/>
        <end position="175"/>
    </location>
</feature>
<dbReference type="PANTHER" id="PTHR31969">
    <property type="entry name" value="GEM-LIKE PROTEIN 2"/>
    <property type="match status" value="1"/>
</dbReference>
<proteinExistence type="inferred from homology"/>
<keyword evidence="5" id="KW-1185">Reference proteome</keyword>
<feature type="domain" description="GRAM" evidence="3">
    <location>
        <begin position="354"/>
        <end position="432"/>
    </location>
</feature>
<gene>
    <name evidence="4" type="ORF">KFL_000130140</name>
</gene>
<feature type="compositionally biased region" description="Basic and acidic residues" evidence="2">
    <location>
        <begin position="535"/>
        <end position="544"/>
    </location>
</feature>
<comment type="similarity">
    <text evidence="1">Belongs to the GEM family.</text>
</comment>
<evidence type="ECO:0000313" key="5">
    <source>
        <dbReference type="Proteomes" id="UP000054558"/>
    </source>
</evidence>
<name>A0A1Y1HLA5_KLENI</name>
<dbReference type="EMBL" id="DF236962">
    <property type="protein sequence ID" value="GAQ78432.1"/>
    <property type="molecule type" value="Genomic_DNA"/>
</dbReference>
<feature type="region of interest" description="Disordered" evidence="2">
    <location>
        <begin position="196"/>
        <end position="236"/>
    </location>
</feature>
<evidence type="ECO:0000256" key="1">
    <source>
        <dbReference type="ARBA" id="ARBA00009414"/>
    </source>
</evidence>
<accession>A0A1Y1HLA5</accession>
<feature type="region of interest" description="Disordered" evidence="2">
    <location>
        <begin position="671"/>
        <end position="691"/>
    </location>
</feature>
<feature type="region of interest" description="Disordered" evidence="2">
    <location>
        <begin position="267"/>
        <end position="293"/>
    </location>
</feature>
<feature type="region of interest" description="Disordered" evidence="2">
    <location>
        <begin position="471"/>
        <end position="654"/>
    </location>
</feature>
<dbReference type="Gene3D" id="2.30.29.30">
    <property type="entry name" value="Pleckstrin-homology domain (PH domain)/Phosphotyrosine-binding domain (PTB)"/>
    <property type="match status" value="1"/>
</dbReference>
<protein>
    <submittedName>
        <fullName evidence="4">GRAM domain containing protein</fullName>
    </submittedName>
</protein>
<dbReference type="Proteomes" id="UP000054558">
    <property type="component" value="Unassembled WGS sequence"/>
</dbReference>
<dbReference type="SMART" id="SM00568">
    <property type="entry name" value="GRAM"/>
    <property type="match status" value="1"/>
</dbReference>
<feature type="compositionally biased region" description="Basic and acidic residues" evidence="2">
    <location>
        <begin position="676"/>
        <end position="691"/>
    </location>
</feature>
<dbReference type="InterPro" id="IPR037848">
    <property type="entry name" value="GEM-like"/>
</dbReference>
<feature type="compositionally biased region" description="Low complexity" evidence="2">
    <location>
        <begin position="585"/>
        <end position="599"/>
    </location>
</feature>
<dbReference type="InterPro" id="IPR011993">
    <property type="entry name" value="PH-like_dom_sf"/>
</dbReference>
<dbReference type="Pfam" id="PF02893">
    <property type="entry name" value="GRAM"/>
    <property type="match status" value="1"/>
</dbReference>
<feature type="region of interest" description="Disordered" evidence="2">
    <location>
        <begin position="1"/>
        <end position="85"/>
    </location>
</feature>
<reference evidence="4 5" key="1">
    <citation type="journal article" date="2014" name="Nat. Commun.">
        <title>Klebsormidium flaccidum genome reveals primary factors for plant terrestrial adaptation.</title>
        <authorList>
            <person name="Hori K."/>
            <person name="Maruyama F."/>
            <person name="Fujisawa T."/>
            <person name="Togashi T."/>
            <person name="Yamamoto N."/>
            <person name="Seo M."/>
            <person name="Sato S."/>
            <person name="Yamada T."/>
            <person name="Mori H."/>
            <person name="Tajima N."/>
            <person name="Moriyama T."/>
            <person name="Ikeuchi M."/>
            <person name="Watanabe M."/>
            <person name="Wada H."/>
            <person name="Kobayashi K."/>
            <person name="Saito M."/>
            <person name="Masuda T."/>
            <person name="Sasaki-Sekimoto Y."/>
            <person name="Mashiguchi K."/>
            <person name="Awai K."/>
            <person name="Shimojima M."/>
            <person name="Masuda S."/>
            <person name="Iwai M."/>
            <person name="Nobusawa T."/>
            <person name="Narise T."/>
            <person name="Kondo S."/>
            <person name="Saito H."/>
            <person name="Sato R."/>
            <person name="Murakawa M."/>
            <person name="Ihara Y."/>
            <person name="Oshima-Yamada Y."/>
            <person name="Ohtaka K."/>
            <person name="Satoh M."/>
            <person name="Sonobe K."/>
            <person name="Ishii M."/>
            <person name="Ohtani R."/>
            <person name="Kanamori-Sato M."/>
            <person name="Honoki R."/>
            <person name="Miyazaki D."/>
            <person name="Mochizuki H."/>
            <person name="Umetsu J."/>
            <person name="Higashi K."/>
            <person name="Shibata D."/>
            <person name="Kamiya Y."/>
            <person name="Sato N."/>
            <person name="Nakamura Y."/>
            <person name="Tabata S."/>
            <person name="Ida S."/>
            <person name="Kurokawa K."/>
            <person name="Ohta H."/>
        </authorList>
    </citation>
    <scope>NUCLEOTIDE SEQUENCE [LARGE SCALE GENOMIC DNA]</scope>
    <source>
        <strain evidence="4 5">NIES-2285</strain>
    </source>
</reference>
<evidence type="ECO:0000256" key="2">
    <source>
        <dbReference type="SAM" id="MobiDB-lite"/>
    </source>
</evidence>
<organism evidence="4 5">
    <name type="scientific">Klebsormidium nitens</name>
    <name type="common">Green alga</name>
    <name type="synonym">Ulothrix nitens</name>
    <dbReference type="NCBI Taxonomy" id="105231"/>
    <lineage>
        <taxon>Eukaryota</taxon>
        <taxon>Viridiplantae</taxon>
        <taxon>Streptophyta</taxon>
        <taxon>Klebsormidiophyceae</taxon>
        <taxon>Klebsormidiales</taxon>
        <taxon>Klebsormidiaceae</taxon>
        <taxon>Klebsormidium</taxon>
    </lineage>
</organism>
<dbReference type="InterPro" id="IPR004182">
    <property type="entry name" value="GRAM"/>
</dbReference>
<feature type="compositionally biased region" description="Polar residues" evidence="2">
    <location>
        <begin position="65"/>
        <end position="85"/>
    </location>
</feature>
<sequence>MVVHAGDGPSINPAAEDKVDLEGNVQLSNANGAKAVDGATLNTQSNGPASKDSRPRAPGDRSGPNGDQESVPGSASRRPSLTISPGISVSPAVAALPPISPAAQALKQRQEAVDASNAPTPEVTPTSTPPSGPAVIPAFPAPPLATSDTPSSAAPTLHPPTDADSLGYPAPGSLMRGGQAPPVIAIQEPIGEEGGVLRFGKPVAPGGGLLPDDLQDTETLDGESSSGKFDKVDLSDETGYQKGLAMLERGEMPTPDMMSPQEWVAFQQQRSSGLGKKHPTAQPGGGRDQQEGGWFQSVTPYAKEMGRTFGRIATSVENAYKRGERRRDRVMAMVESAQQASAEVAAITPEVFESFWRKHFNAPPEEELEIAYACSLNTEAGPLPGVVYQSNKSIAFSSDKPVAYPTVDGHSEQATYKLVVPWVEVTGIEGLRSQPLVQERYIKVSLKNGDELWFLRFKDYNRGLSGMSDGLKDFRGDLPNSSPGPEADNSKPDSKPPSRSATPPLPPSKTTRSNSRGRENAPPQDENLQETYTARVHEAIEKVRSSSADHLPGLSGSGAATTTVSRLPAAGRSAGESTSGRGRAEGSSVDGGASSSAPSRVPVEKPGGGDILDVGQKEKVELNNASNEPPVKAPGEGDVLDAGSREEVSLPDVNSSEFETVEIDADVVENVSAREVAPESKENEESAKETR</sequence>
<evidence type="ECO:0000259" key="3">
    <source>
        <dbReference type="SMART" id="SM00568"/>
    </source>
</evidence>
<evidence type="ECO:0000313" key="4">
    <source>
        <dbReference type="EMBL" id="GAQ78432.1"/>
    </source>
</evidence>
<dbReference type="OrthoDB" id="640718at2759"/>
<dbReference type="AlphaFoldDB" id="A0A1Y1HLA5"/>